<accession>A0A1D1UWB2</accession>
<protein>
    <submittedName>
        <fullName evidence="1">Uncharacterized protein</fullName>
    </submittedName>
</protein>
<organism evidence="1 2">
    <name type="scientific">Ramazzottius varieornatus</name>
    <name type="common">Water bear</name>
    <name type="synonym">Tardigrade</name>
    <dbReference type="NCBI Taxonomy" id="947166"/>
    <lineage>
        <taxon>Eukaryota</taxon>
        <taxon>Metazoa</taxon>
        <taxon>Ecdysozoa</taxon>
        <taxon>Tardigrada</taxon>
        <taxon>Eutardigrada</taxon>
        <taxon>Parachela</taxon>
        <taxon>Hypsibioidea</taxon>
        <taxon>Ramazzottiidae</taxon>
        <taxon>Ramazzottius</taxon>
    </lineage>
</organism>
<comment type="caution">
    <text evidence="1">The sequence shown here is derived from an EMBL/GenBank/DDBJ whole genome shotgun (WGS) entry which is preliminary data.</text>
</comment>
<sequence length="259" mass="29934">MALPDSGLPPLTVADFREHTYLNCTPDTPLRNKLDIFSQQLPLTIRELRDLPTDSTLAMVAECFIKKGCFMPFYPNFDLSDMKHIRRVWPRLQRYSFGLVDSSGRLLGVATNADAVDFQDVRSDAAESQKHPFIVQIQEYLGSLRQRVKDRLPDENKLERGVLLDMYMYGIPFNVLTPSENLYVMYRLVEETHRRAVEHGFQHCVSENSHPYTQILALFFGCDRLIMDHPHDFVNSKGEKSFDLVPEKITVAVDLRTYF</sequence>
<evidence type="ECO:0000313" key="2">
    <source>
        <dbReference type="Proteomes" id="UP000186922"/>
    </source>
</evidence>
<reference evidence="1 2" key="1">
    <citation type="journal article" date="2016" name="Nat. Commun.">
        <title>Extremotolerant tardigrade genome and improved radiotolerance of human cultured cells by tardigrade-unique protein.</title>
        <authorList>
            <person name="Hashimoto T."/>
            <person name="Horikawa D.D."/>
            <person name="Saito Y."/>
            <person name="Kuwahara H."/>
            <person name="Kozuka-Hata H."/>
            <person name="Shin-I T."/>
            <person name="Minakuchi Y."/>
            <person name="Ohishi K."/>
            <person name="Motoyama A."/>
            <person name="Aizu T."/>
            <person name="Enomoto A."/>
            <person name="Kondo K."/>
            <person name="Tanaka S."/>
            <person name="Hara Y."/>
            <person name="Koshikawa S."/>
            <person name="Sagara H."/>
            <person name="Miura T."/>
            <person name="Yokobori S."/>
            <person name="Miyagawa K."/>
            <person name="Suzuki Y."/>
            <person name="Kubo T."/>
            <person name="Oyama M."/>
            <person name="Kohara Y."/>
            <person name="Fujiyama A."/>
            <person name="Arakawa K."/>
            <person name="Katayama T."/>
            <person name="Toyoda A."/>
            <person name="Kunieda T."/>
        </authorList>
    </citation>
    <scope>NUCLEOTIDE SEQUENCE [LARGE SCALE GENOMIC DNA]</scope>
    <source>
        <strain evidence="1 2">YOKOZUNA-1</strain>
    </source>
</reference>
<dbReference type="EMBL" id="BDGG01000002">
    <property type="protein sequence ID" value="GAU92012.1"/>
    <property type="molecule type" value="Genomic_DNA"/>
</dbReference>
<gene>
    <name evidence="1" type="primary">RvY_04162-1</name>
    <name evidence="1" type="synonym">RvY_04162.1</name>
    <name evidence="1" type="ORF">RvY_04162</name>
</gene>
<dbReference type="Gene3D" id="3.40.630.30">
    <property type="match status" value="1"/>
</dbReference>
<name>A0A1D1UWB2_RAMVA</name>
<proteinExistence type="predicted"/>
<dbReference type="Proteomes" id="UP000186922">
    <property type="component" value="Unassembled WGS sequence"/>
</dbReference>
<keyword evidence="2" id="KW-1185">Reference proteome</keyword>
<evidence type="ECO:0000313" key="1">
    <source>
        <dbReference type="EMBL" id="GAU92012.1"/>
    </source>
</evidence>
<dbReference type="AlphaFoldDB" id="A0A1D1UWB2"/>